<dbReference type="Gene3D" id="1.10.3470.10">
    <property type="entry name" value="ABC transporter involved in vitamin B12 uptake, BtuC"/>
    <property type="match status" value="1"/>
</dbReference>
<dbReference type="InterPro" id="IPR036421">
    <property type="entry name" value="Fe_dep_repressor_sf"/>
</dbReference>
<dbReference type="Gene3D" id="1.10.10.10">
    <property type="entry name" value="Winged helix-like DNA-binding domain superfamily/Winged helix DNA-binding domain"/>
    <property type="match status" value="1"/>
</dbReference>
<dbReference type="RefSeq" id="WP_235292067.1">
    <property type="nucleotide sequence ID" value="NZ_BSOH01000027.1"/>
</dbReference>
<dbReference type="InterPro" id="IPR022689">
    <property type="entry name" value="Iron_dep_repressor"/>
</dbReference>
<dbReference type="InterPro" id="IPR037294">
    <property type="entry name" value="ABC_BtuC-like"/>
</dbReference>
<dbReference type="GO" id="GO:0003700">
    <property type="term" value="F:DNA-binding transcription factor activity"/>
    <property type="evidence" value="ECO:0007669"/>
    <property type="project" value="InterPro"/>
</dbReference>
<reference evidence="9" key="2">
    <citation type="submission" date="2023-01" db="EMBL/GenBank/DDBJ databases">
        <title>Draft genome sequence of Portibacter lacus strain NBRC 108769.</title>
        <authorList>
            <person name="Sun Q."/>
            <person name="Mori K."/>
        </authorList>
    </citation>
    <scope>NUCLEOTIDE SEQUENCE</scope>
    <source>
        <strain evidence="9">NBRC 108769</strain>
    </source>
</reference>
<feature type="transmembrane region" description="Helical" evidence="7">
    <location>
        <begin position="256"/>
        <end position="274"/>
    </location>
</feature>
<dbReference type="Pfam" id="PF00950">
    <property type="entry name" value="ABC-3"/>
    <property type="match status" value="1"/>
</dbReference>
<keyword evidence="10" id="KW-1185">Reference proteome</keyword>
<feature type="transmembrane region" description="Helical" evidence="7">
    <location>
        <begin position="12"/>
        <end position="36"/>
    </location>
</feature>
<evidence type="ECO:0000259" key="8">
    <source>
        <dbReference type="Pfam" id="PF02742"/>
    </source>
</evidence>
<dbReference type="Pfam" id="PF02742">
    <property type="entry name" value="Fe_dep_repr_C"/>
    <property type="match status" value="1"/>
</dbReference>
<feature type="domain" description="Iron dependent repressor metal binding and dimerisation" evidence="8">
    <location>
        <begin position="350"/>
        <end position="418"/>
    </location>
</feature>
<dbReference type="GO" id="GO:0071281">
    <property type="term" value="P:cellular response to iron ion"/>
    <property type="evidence" value="ECO:0007669"/>
    <property type="project" value="UniProtKB-ARBA"/>
</dbReference>
<dbReference type="InterPro" id="IPR001626">
    <property type="entry name" value="ABC_TroCD"/>
</dbReference>
<keyword evidence="4 7" id="KW-1133">Transmembrane helix</keyword>
<accession>A0AA37WI39</accession>
<keyword evidence="3 6" id="KW-0812">Transmembrane</keyword>
<dbReference type="InterPro" id="IPR001367">
    <property type="entry name" value="Fe_dep_repressor"/>
</dbReference>
<dbReference type="GO" id="GO:0055085">
    <property type="term" value="P:transmembrane transport"/>
    <property type="evidence" value="ECO:0007669"/>
    <property type="project" value="InterPro"/>
</dbReference>
<proteinExistence type="inferred from homology"/>
<feature type="transmembrane region" description="Helical" evidence="7">
    <location>
        <begin position="98"/>
        <end position="117"/>
    </location>
</feature>
<dbReference type="GO" id="GO:0010043">
    <property type="term" value="P:response to zinc ion"/>
    <property type="evidence" value="ECO:0007669"/>
    <property type="project" value="TreeGrafter"/>
</dbReference>
<dbReference type="SUPFAM" id="SSF47979">
    <property type="entry name" value="Iron-dependent repressor protein, dimerization domain"/>
    <property type="match status" value="1"/>
</dbReference>
<comment type="subcellular location">
    <subcellularLocation>
        <location evidence="6">Cell membrane</location>
        <topology evidence="6">Multi-pass membrane protein</topology>
    </subcellularLocation>
    <subcellularLocation>
        <location evidence="1">Membrane</location>
        <topology evidence="1">Multi-pass membrane protein</topology>
    </subcellularLocation>
</comment>
<evidence type="ECO:0000256" key="3">
    <source>
        <dbReference type="ARBA" id="ARBA00022692"/>
    </source>
</evidence>
<evidence type="ECO:0000313" key="9">
    <source>
        <dbReference type="EMBL" id="GLR19230.1"/>
    </source>
</evidence>
<feature type="transmembrane region" description="Helical" evidence="7">
    <location>
        <begin position="41"/>
        <end position="60"/>
    </location>
</feature>
<feature type="transmembrane region" description="Helical" evidence="7">
    <location>
        <begin position="228"/>
        <end position="250"/>
    </location>
</feature>
<dbReference type="EMBL" id="BSOH01000027">
    <property type="protein sequence ID" value="GLR19230.1"/>
    <property type="molecule type" value="Genomic_DNA"/>
</dbReference>
<name>A0AA37WI39_9BACT</name>
<feature type="transmembrane region" description="Helical" evidence="7">
    <location>
        <begin position="66"/>
        <end position="86"/>
    </location>
</feature>
<dbReference type="GO" id="GO:0046983">
    <property type="term" value="F:protein dimerization activity"/>
    <property type="evidence" value="ECO:0007669"/>
    <property type="project" value="InterPro"/>
</dbReference>
<dbReference type="PANTHER" id="PTHR30477:SF0">
    <property type="entry name" value="METAL TRANSPORT SYSTEM MEMBRANE PROTEIN TM_0125-RELATED"/>
    <property type="match status" value="1"/>
</dbReference>
<evidence type="ECO:0000313" key="10">
    <source>
        <dbReference type="Proteomes" id="UP001156666"/>
    </source>
</evidence>
<keyword evidence="6" id="KW-0813">Transport</keyword>
<feature type="transmembrane region" description="Helical" evidence="7">
    <location>
        <begin position="142"/>
        <end position="164"/>
    </location>
</feature>
<reference evidence="9" key="1">
    <citation type="journal article" date="2014" name="Int. J. Syst. Evol. Microbiol.">
        <title>Complete genome sequence of Corynebacterium casei LMG S-19264T (=DSM 44701T), isolated from a smear-ripened cheese.</title>
        <authorList>
            <consortium name="US DOE Joint Genome Institute (JGI-PGF)"/>
            <person name="Walter F."/>
            <person name="Albersmeier A."/>
            <person name="Kalinowski J."/>
            <person name="Ruckert C."/>
        </authorList>
    </citation>
    <scope>NUCLEOTIDE SEQUENCE</scope>
    <source>
        <strain evidence="9">NBRC 108769</strain>
    </source>
</reference>
<protein>
    <recommendedName>
        <fullName evidence="8">Iron dependent repressor metal binding and dimerisation domain-containing protein</fullName>
    </recommendedName>
</protein>
<comment type="similarity">
    <text evidence="2 6">Belongs to the ABC-3 integral membrane protein family.</text>
</comment>
<evidence type="ECO:0000256" key="6">
    <source>
        <dbReference type="RuleBase" id="RU003943"/>
    </source>
</evidence>
<sequence length="495" mass="54393">MELLLDALSSGWAIRAMIASSMVGVMCGVIGCFIVLRNMSLIGDALAHAILPGIFISFILVGYSTIGFFLGSVVAGLFTAFGITWIQHNVKTKNDAAIGIVFTTMFAIGVMGISYISQGEGVHLDLSDFLFGTTLSISPEDIYITGTVLVFVLASVIIFYRYLFITTFQETIAQTMGISVKMIHYFLMLLLSFAVVSALRSVGVILVVAMLITPASTALLLSNKLKTVIFISAIIGLISANLGLIFSILFNTTPGPAMTVVVTGFYILAVIFSPKKGLAVKYIRQWKQKKKIEQEDILRQAIKSKDETGTAFSFFSKKLDFSIDKVKKISQSLVKDGLATIKDQNLILNAKGRSMAEDLVRAHRLWETYLVDKVGLTEGQIHDDADEMEHHLSPEFLDEVDHLLGYPATDPHGSPIPQKYKRPLLSLLDLKPKSKAKIAKSQISDAVESELWELGILPNQSFTLTKIEAENVEIQFKSKKQLISANLAQLISVER</sequence>
<dbReference type="AlphaFoldDB" id="A0AA37WI39"/>
<dbReference type="SMART" id="SM00529">
    <property type="entry name" value="HTH_DTXR"/>
    <property type="match status" value="1"/>
</dbReference>
<evidence type="ECO:0000256" key="7">
    <source>
        <dbReference type="SAM" id="Phobius"/>
    </source>
</evidence>
<dbReference type="GO" id="GO:0043190">
    <property type="term" value="C:ATP-binding cassette (ABC) transporter complex"/>
    <property type="evidence" value="ECO:0007669"/>
    <property type="project" value="InterPro"/>
</dbReference>
<comment type="caution">
    <text evidence="9">The sequence shown here is derived from an EMBL/GenBank/DDBJ whole genome shotgun (WGS) entry which is preliminary data.</text>
</comment>
<evidence type="ECO:0000256" key="1">
    <source>
        <dbReference type="ARBA" id="ARBA00004141"/>
    </source>
</evidence>
<dbReference type="InterPro" id="IPR036388">
    <property type="entry name" value="WH-like_DNA-bd_sf"/>
</dbReference>
<dbReference type="CDD" id="cd06550">
    <property type="entry name" value="TM_ABC_iron-siderophores_like"/>
    <property type="match status" value="1"/>
</dbReference>
<organism evidence="9 10">
    <name type="scientific">Portibacter lacus</name>
    <dbReference type="NCBI Taxonomy" id="1099794"/>
    <lineage>
        <taxon>Bacteria</taxon>
        <taxon>Pseudomonadati</taxon>
        <taxon>Bacteroidota</taxon>
        <taxon>Saprospiria</taxon>
        <taxon>Saprospirales</taxon>
        <taxon>Haliscomenobacteraceae</taxon>
        <taxon>Portibacter</taxon>
    </lineage>
</organism>
<evidence type="ECO:0000256" key="2">
    <source>
        <dbReference type="ARBA" id="ARBA00008034"/>
    </source>
</evidence>
<gene>
    <name evidence="9" type="ORF">GCM10007940_38460</name>
</gene>
<feature type="transmembrane region" description="Helical" evidence="7">
    <location>
        <begin position="202"/>
        <end position="221"/>
    </location>
</feature>
<dbReference type="FunFam" id="1.10.3470.10:FF:000003">
    <property type="entry name" value="Iron ABC transporter permease SitD"/>
    <property type="match status" value="1"/>
</dbReference>
<feature type="transmembrane region" description="Helical" evidence="7">
    <location>
        <begin position="176"/>
        <end position="196"/>
    </location>
</feature>
<dbReference type="GO" id="GO:0046914">
    <property type="term" value="F:transition metal ion binding"/>
    <property type="evidence" value="ECO:0007669"/>
    <property type="project" value="InterPro"/>
</dbReference>
<dbReference type="PANTHER" id="PTHR30477">
    <property type="entry name" value="ABC-TRANSPORTER METAL-BINDING PROTEIN"/>
    <property type="match status" value="1"/>
</dbReference>
<evidence type="ECO:0000256" key="4">
    <source>
        <dbReference type="ARBA" id="ARBA00022989"/>
    </source>
</evidence>
<dbReference type="Proteomes" id="UP001156666">
    <property type="component" value="Unassembled WGS sequence"/>
</dbReference>
<evidence type="ECO:0000256" key="5">
    <source>
        <dbReference type="ARBA" id="ARBA00023136"/>
    </source>
</evidence>
<keyword evidence="5 7" id="KW-0472">Membrane</keyword>
<dbReference type="SUPFAM" id="SSF81345">
    <property type="entry name" value="ABC transporter involved in vitamin B12 uptake, BtuC"/>
    <property type="match status" value="1"/>
</dbReference>